<dbReference type="Pfam" id="PF00877">
    <property type="entry name" value="NLPC_P60"/>
    <property type="match status" value="1"/>
</dbReference>
<dbReference type="PROSITE" id="PS51935">
    <property type="entry name" value="NLPC_P60"/>
    <property type="match status" value="1"/>
</dbReference>
<dbReference type="RefSeq" id="WP_220220194.1">
    <property type="nucleotide sequence ID" value="NZ_CP048268.1"/>
</dbReference>
<keyword evidence="3" id="KW-0378">Hydrolase</keyword>
<feature type="signal peptide" evidence="5">
    <location>
        <begin position="1"/>
        <end position="26"/>
    </location>
</feature>
<dbReference type="InterPro" id="IPR038765">
    <property type="entry name" value="Papain-like_cys_pep_sf"/>
</dbReference>
<proteinExistence type="inferred from homology"/>
<evidence type="ECO:0000256" key="2">
    <source>
        <dbReference type="ARBA" id="ARBA00022670"/>
    </source>
</evidence>
<accession>A0ABX8W8C9</accession>
<dbReference type="InterPro" id="IPR000064">
    <property type="entry name" value="NLP_P60_dom"/>
</dbReference>
<evidence type="ECO:0000313" key="8">
    <source>
        <dbReference type="Proteomes" id="UP000826550"/>
    </source>
</evidence>
<dbReference type="Proteomes" id="UP000826550">
    <property type="component" value="Chromosome"/>
</dbReference>
<evidence type="ECO:0000256" key="4">
    <source>
        <dbReference type="ARBA" id="ARBA00022807"/>
    </source>
</evidence>
<name>A0ABX8W8C9_9LACO</name>
<evidence type="ECO:0000256" key="1">
    <source>
        <dbReference type="ARBA" id="ARBA00007074"/>
    </source>
</evidence>
<evidence type="ECO:0000313" key="7">
    <source>
        <dbReference type="EMBL" id="QYN53519.1"/>
    </source>
</evidence>
<protein>
    <submittedName>
        <fullName evidence="7">C40 family peptidase</fullName>
    </submittedName>
</protein>
<dbReference type="EMBL" id="CP048268">
    <property type="protein sequence ID" value="QYN53519.1"/>
    <property type="molecule type" value="Genomic_DNA"/>
</dbReference>
<comment type="similarity">
    <text evidence="1">Belongs to the peptidase C40 family.</text>
</comment>
<keyword evidence="8" id="KW-1185">Reference proteome</keyword>
<evidence type="ECO:0000256" key="3">
    <source>
        <dbReference type="ARBA" id="ARBA00022801"/>
    </source>
</evidence>
<keyword evidence="2" id="KW-0645">Protease</keyword>
<reference evidence="7 8" key="1">
    <citation type="submission" date="2020-01" db="EMBL/GenBank/DDBJ databases">
        <title>Vast differences in strain-level diversity in the gut microbiota of two closely related honey bee species.</title>
        <authorList>
            <person name="Ellegaard K.M."/>
            <person name="Suenami S."/>
            <person name="Miyazaki R."/>
            <person name="Engel P."/>
        </authorList>
    </citation>
    <scope>NUCLEOTIDE SEQUENCE [LARGE SCALE GENOMIC DNA]</scope>
    <source>
        <strain evidence="7 8">ESL0416</strain>
    </source>
</reference>
<organism evidence="7 8">
    <name type="scientific">Lactobacillus panisapium</name>
    <dbReference type="NCBI Taxonomy" id="2012495"/>
    <lineage>
        <taxon>Bacteria</taxon>
        <taxon>Bacillati</taxon>
        <taxon>Bacillota</taxon>
        <taxon>Bacilli</taxon>
        <taxon>Lactobacillales</taxon>
        <taxon>Lactobacillaceae</taxon>
        <taxon>Lactobacillus</taxon>
    </lineage>
</organism>
<dbReference type="SUPFAM" id="SSF54001">
    <property type="entry name" value="Cysteine proteinases"/>
    <property type="match status" value="1"/>
</dbReference>
<gene>
    <name evidence="7" type="ORF">GYM71_08860</name>
</gene>
<sequence length="249" mass="26525">MKIKSNLVKFTAAAALTITGLGVANATNSNSTAHQVAAATTKVKINYVPGYGINIWDNYNNPSFTGNRIKHGEVVDVISSAIDAKGKTWYEIGENQWIQARYTVDANDDNAAKKASQAGMVGKNVTSSSKQAAKVVNLANAEVGKAYAWGGNTPNGFDCSGLAQYVFSKAAGKEISRTTYSQIKQGKTVSLKNLKPGDLLFWGSASSPYHVGIYVGDNQYVHAATPAQGVVKDSISSYFYPSVAKRVLN</sequence>
<dbReference type="PANTHER" id="PTHR47053">
    <property type="entry name" value="MUREIN DD-ENDOPEPTIDASE MEPH-RELATED"/>
    <property type="match status" value="1"/>
</dbReference>
<evidence type="ECO:0000259" key="6">
    <source>
        <dbReference type="PROSITE" id="PS51935"/>
    </source>
</evidence>
<keyword evidence="5" id="KW-0732">Signal</keyword>
<feature type="domain" description="NlpC/P60" evidence="6">
    <location>
        <begin position="129"/>
        <end position="249"/>
    </location>
</feature>
<evidence type="ECO:0000256" key="5">
    <source>
        <dbReference type="SAM" id="SignalP"/>
    </source>
</evidence>
<dbReference type="PANTHER" id="PTHR47053:SF1">
    <property type="entry name" value="MUREIN DD-ENDOPEPTIDASE MEPH-RELATED"/>
    <property type="match status" value="1"/>
</dbReference>
<keyword evidence="4" id="KW-0788">Thiol protease</keyword>
<feature type="chain" id="PRO_5046327479" evidence="5">
    <location>
        <begin position="27"/>
        <end position="249"/>
    </location>
</feature>
<dbReference type="InterPro" id="IPR051202">
    <property type="entry name" value="Peptidase_C40"/>
</dbReference>
<dbReference type="Gene3D" id="3.90.1720.10">
    <property type="entry name" value="endopeptidase domain like (from Nostoc punctiforme)"/>
    <property type="match status" value="1"/>
</dbReference>